<reference evidence="2 3" key="1">
    <citation type="submission" date="2020-08" db="EMBL/GenBank/DDBJ databases">
        <title>A Genomic Blueprint of the Chicken Gut Microbiome.</title>
        <authorList>
            <person name="Gilroy R."/>
            <person name="Ravi A."/>
            <person name="Getino M."/>
            <person name="Pursley I."/>
            <person name="Horton D.L."/>
            <person name="Alikhan N.-F."/>
            <person name="Baker D."/>
            <person name="Gharbi K."/>
            <person name="Hall N."/>
            <person name="Watson M."/>
            <person name="Adriaenssens E.M."/>
            <person name="Foster-Nyarko E."/>
            <person name="Jarju S."/>
            <person name="Secka A."/>
            <person name="Antonio M."/>
            <person name="Oren A."/>
            <person name="Chaudhuri R."/>
            <person name="La Ragione R.M."/>
            <person name="Hildebrand F."/>
            <person name="Pallen M.J."/>
        </authorList>
    </citation>
    <scope>NUCLEOTIDE SEQUENCE [LARGE SCALE GENOMIC DNA]</scope>
    <source>
        <strain evidence="2 3">Sa3CVA3</strain>
    </source>
</reference>
<dbReference type="SUPFAM" id="SSF56322">
    <property type="entry name" value="ADC synthase"/>
    <property type="match status" value="1"/>
</dbReference>
<proteinExistence type="predicted"/>
<organism evidence="2 3">
    <name type="scientific">Brevundimonas guildfordensis</name>
    <dbReference type="NCBI Taxonomy" id="2762241"/>
    <lineage>
        <taxon>Bacteria</taxon>
        <taxon>Pseudomonadati</taxon>
        <taxon>Pseudomonadota</taxon>
        <taxon>Alphaproteobacteria</taxon>
        <taxon>Caulobacterales</taxon>
        <taxon>Caulobacteraceae</taxon>
        <taxon>Brevundimonas</taxon>
    </lineage>
</organism>
<protein>
    <submittedName>
        <fullName evidence="2">Anthranilate synthase component I family protein</fullName>
    </submittedName>
</protein>
<dbReference type="InterPro" id="IPR015890">
    <property type="entry name" value="Chorismate_C"/>
</dbReference>
<dbReference type="EMBL" id="JACSQU010000003">
    <property type="protein sequence ID" value="MBD7942390.1"/>
    <property type="molecule type" value="Genomic_DNA"/>
</dbReference>
<evidence type="ECO:0000313" key="3">
    <source>
        <dbReference type="Proteomes" id="UP000638918"/>
    </source>
</evidence>
<dbReference type="InterPro" id="IPR005801">
    <property type="entry name" value="ADC_synthase"/>
</dbReference>
<dbReference type="PRINTS" id="PR00095">
    <property type="entry name" value="ANTSNTHASEI"/>
</dbReference>
<evidence type="ECO:0000259" key="1">
    <source>
        <dbReference type="Pfam" id="PF00425"/>
    </source>
</evidence>
<dbReference type="PANTHER" id="PTHR11236:SF9">
    <property type="entry name" value="ANTHRANILATE SYNTHASE COMPONENT 1"/>
    <property type="match status" value="1"/>
</dbReference>
<dbReference type="PANTHER" id="PTHR11236">
    <property type="entry name" value="AMINOBENZOATE/ANTHRANILATE SYNTHASE"/>
    <property type="match status" value="1"/>
</dbReference>
<accession>A0ABR8R3L6</accession>
<dbReference type="Pfam" id="PF00425">
    <property type="entry name" value="Chorismate_bind"/>
    <property type="match status" value="1"/>
</dbReference>
<keyword evidence="3" id="KW-1185">Reference proteome</keyword>
<dbReference type="InterPro" id="IPR019999">
    <property type="entry name" value="Anth_synth_I-like"/>
</dbReference>
<feature type="domain" description="Chorismate-utilising enzyme C-terminal" evidence="1">
    <location>
        <begin position="123"/>
        <end position="384"/>
    </location>
</feature>
<comment type="caution">
    <text evidence="2">The sequence shown here is derived from an EMBL/GenBank/DDBJ whole genome shotgun (WGS) entry which is preliminary data.</text>
</comment>
<dbReference type="Gene3D" id="3.60.120.10">
    <property type="entry name" value="Anthranilate synthase"/>
    <property type="match status" value="1"/>
</dbReference>
<dbReference type="Proteomes" id="UP000638918">
    <property type="component" value="Unassembled WGS sequence"/>
</dbReference>
<evidence type="ECO:0000313" key="2">
    <source>
        <dbReference type="EMBL" id="MBD7942390.1"/>
    </source>
</evidence>
<gene>
    <name evidence="2" type="ORF">H9656_13420</name>
</gene>
<sequence>MSYVACEPDLVVTRRVDDAAPFEALRNPAFAGGGVVGLMSYDAGARPATGERGGDWPDLMLARYPALLAFDHQTKEVRAVGRGRTEAQAREQAHRAAAWLALARAPTTPSAPASAFEGETAGDVYEAAVADVVARIAAGELFQANIARAWSGRLAAGRDPFDVFLRLSVARGAAYGGFWRLGDRAIVSNSPELFLTFDEESGRIEARPIKGTRPRDSDPARDAALAAELAASSKDRAENLMIVDLMRNDLARAALSGSVQVEGLFKLERHPTVHHLVSTVSAEAAAGFGPAEVLEATFPPGSITGAPKHQAMKVIAAHERPRGPWCGSLFGWGLAGDRNLTASVLIRTAAFEQDDTGWRWRAQAGAGIVADSDPHAERLETGAKIQALREALAG</sequence>
<name>A0ABR8R3L6_9CAUL</name>